<dbReference type="GO" id="GO:0003677">
    <property type="term" value="F:DNA binding"/>
    <property type="evidence" value="ECO:0007669"/>
    <property type="project" value="UniProtKB-KW"/>
</dbReference>
<evidence type="ECO:0000313" key="7">
    <source>
        <dbReference type="EMBL" id="KZO99408.1"/>
    </source>
</evidence>
<dbReference type="SUPFAM" id="SSF57701">
    <property type="entry name" value="Zn2/Cys6 DNA-binding domain"/>
    <property type="match status" value="1"/>
</dbReference>
<dbReference type="PROSITE" id="PS00463">
    <property type="entry name" value="ZN2_CY6_FUNGAL_1"/>
    <property type="match status" value="1"/>
</dbReference>
<dbReference type="CDD" id="cd12148">
    <property type="entry name" value="fungal_TF_MHR"/>
    <property type="match status" value="1"/>
</dbReference>
<dbReference type="SMART" id="SM00066">
    <property type="entry name" value="GAL4"/>
    <property type="match status" value="1"/>
</dbReference>
<keyword evidence="3" id="KW-0238">DNA-binding</keyword>
<feature type="compositionally biased region" description="Polar residues" evidence="5">
    <location>
        <begin position="665"/>
        <end position="674"/>
    </location>
</feature>
<sequence length="783" mass="86515">MSNSSPEVADEIAGRKRKLYSSCDTCKLRRVKCERDSEDQACAKCIEKGIHCTTAGPKRKKPRTGKRIEQAKELFGDGAHNAAESSRSSLVPFAGTAAITPASDDDAFDMRGFDSMNGRPLTAESVDARLSLAEIVSTLSSHLIEVYFSLTHYPLPLYRWKNFRDQFEKAGRRPEQMAGMGGVLAHALIAYGAYASNSPAILGPGAPALDKIDSEEVNFIHWGRQRSALCKSLVDRAVRIADEHGVFRVECNESIVILLLLEMLVDHGDETRRRGRPFRVAAIGHARTLSEEGNTREEYIELQGGGLGWMLYLRDTLQAAVAGREPRLRDRDVQVLCGRAMTLGLPTMVEFAKALNGDILVWDPVIRIWDHVAQMTRQFAIRMAREAPGPERRDDPFADNFLWELYKDLDDTKACIKLMQSHLSQFFTFKRPGHNFFKFYCRTMSLGCIFVDFLVHRGVKQELQNLNDRLEHATLVPLDDITNLGTSENEKRRSRLLQLKNEADGRMQKCARELVSILWAMQNSLSARTGLGIMTGVHMVYETFPIFTQLLCSMPSTEEGGSQDFPLETKIQEIGYLLSTCRSLGWSWADMADLIKYLEDQHARFSALKSGLSVPSAQPPGVALPVSSVRSSAEPTTGAASFAPPTPVSIQLGPRPDWMDMPSGGYSSATSGERPTTGYAADLQAQALTPLNLQPPEAPALVPSLPSIATSVRPGTSALPLSDPFADLYTMTVSSEYLDGTAQPGALPSPTSYEDLQQWASLFNDQVPLNWDFGHTGFSPQSQ</sequence>
<evidence type="ECO:0000256" key="4">
    <source>
        <dbReference type="ARBA" id="ARBA00023242"/>
    </source>
</evidence>
<protein>
    <recommendedName>
        <fullName evidence="6">Zn(2)-C6 fungal-type domain-containing protein</fullName>
    </recommendedName>
</protein>
<dbReference type="PANTHER" id="PTHR46910">
    <property type="entry name" value="TRANSCRIPTION FACTOR PDR1"/>
    <property type="match status" value="1"/>
</dbReference>
<keyword evidence="8" id="KW-1185">Reference proteome</keyword>
<dbReference type="GO" id="GO:0005634">
    <property type="term" value="C:nucleus"/>
    <property type="evidence" value="ECO:0007669"/>
    <property type="project" value="UniProtKB-SubCell"/>
</dbReference>
<dbReference type="AlphaFoldDB" id="A0A167Q4N5"/>
<dbReference type="Gene3D" id="4.10.240.10">
    <property type="entry name" value="Zn(2)-C6 fungal-type DNA-binding domain"/>
    <property type="match status" value="1"/>
</dbReference>
<dbReference type="Pfam" id="PF00172">
    <property type="entry name" value="Zn_clus"/>
    <property type="match status" value="1"/>
</dbReference>
<reference evidence="7 8" key="1">
    <citation type="journal article" date="2016" name="Mol. Biol. Evol.">
        <title>Comparative Genomics of Early-Diverging Mushroom-Forming Fungi Provides Insights into the Origins of Lignocellulose Decay Capabilities.</title>
        <authorList>
            <person name="Nagy L.G."/>
            <person name="Riley R."/>
            <person name="Tritt A."/>
            <person name="Adam C."/>
            <person name="Daum C."/>
            <person name="Floudas D."/>
            <person name="Sun H."/>
            <person name="Yadav J.S."/>
            <person name="Pangilinan J."/>
            <person name="Larsson K.H."/>
            <person name="Matsuura K."/>
            <person name="Barry K."/>
            <person name="Labutti K."/>
            <person name="Kuo R."/>
            <person name="Ohm R.A."/>
            <person name="Bhattacharya S.S."/>
            <person name="Shirouzu T."/>
            <person name="Yoshinaga Y."/>
            <person name="Martin F.M."/>
            <person name="Grigoriev I.V."/>
            <person name="Hibbett D.S."/>
        </authorList>
    </citation>
    <scope>NUCLEOTIDE SEQUENCE [LARGE SCALE GENOMIC DNA]</scope>
    <source>
        <strain evidence="7 8">TUFC12733</strain>
    </source>
</reference>
<dbReference type="EMBL" id="KV417272">
    <property type="protein sequence ID" value="KZO99408.1"/>
    <property type="molecule type" value="Genomic_DNA"/>
</dbReference>
<comment type="subcellular location">
    <subcellularLocation>
        <location evidence="1">Nucleus</location>
    </subcellularLocation>
</comment>
<dbReference type="CDD" id="cd00067">
    <property type="entry name" value="GAL4"/>
    <property type="match status" value="1"/>
</dbReference>
<evidence type="ECO:0000259" key="6">
    <source>
        <dbReference type="PROSITE" id="PS50048"/>
    </source>
</evidence>
<proteinExistence type="predicted"/>
<dbReference type="GO" id="GO:0008270">
    <property type="term" value="F:zinc ion binding"/>
    <property type="evidence" value="ECO:0007669"/>
    <property type="project" value="InterPro"/>
</dbReference>
<dbReference type="PROSITE" id="PS50048">
    <property type="entry name" value="ZN2_CY6_FUNGAL_2"/>
    <property type="match status" value="1"/>
</dbReference>
<evidence type="ECO:0000256" key="3">
    <source>
        <dbReference type="ARBA" id="ARBA00023125"/>
    </source>
</evidence>
<accession>A0A167Q4N5</accession>
<feature type="domain" description="Zn(2)-C6 fungal-type" evidence="6">
    <location>
        <begin position="22"/>
        <end position="54"/>
    </location>
</feature>
<dbReference type="Proteomes" id="UP000076738">
    <property type="component" value="Unassembled WGS sequence"/>
</dbReference>
<evidence type="ECO:0000256" key="1">
    <source>
        <dbReference type="ARBA" id="ARBA00004123"/>
    </source>
</evidence>
<keyword evidence="2" id="KW-0479">Metal-binding</keyword>
<dbReference type="InterPro" id="IPR050987">
    <property type="entry name" value="AtrR-like"/>
</dbReference>
<name>A0A167Q4N5_CALVF</name>
<evidence type="ECO:0000313" key="8">
    <source>
        <dbReference type="Proteomes" id="UP000076738"/>
    </source>
</evidence>
<dbReference type="GO" id="GO:0000981">
    <property type="term" value="F:DNA-binding transcription factor activity, RNA polymerase II-specific"/>
    <property type="evidence" value="ECO:0007669"/>
    <property type="project" value="InterPro"/>
</dbReference>
<dbReference type="InterPro" id="IPR001138">
    <property type="entry name" value="Zn2Cys6_DnaBD"/>
</dbReference>
<dbReference type="OrthoDB" id="3345045at2759"/>
<feature type="region of interest" description="Disordered" evidence="5">
    <location>
        <begin position="624"/>
        <end position="674"/>
    </location>
</feature>
<keyword evidence="4" id="KW-0539">Nucleus</keyword>
<evidence type="ECO:0000256" key="5">
    <source>
        <dbReference type="SAM" id="MobiDB-lite"/>
    </source>
</evidence>
<dbReference type="STRING" id="1330018.A0A167Q4N5"/>
<dbReference type="InterPro" id="IPR036864">
    <property type="entry name" value="Zn2-C6_fun-type_DNA-bd_sf"/>
</dbReference>
<feature type="compositionally biased region" description="Polar residues" evidence="5">
    <location>
        <begin position="628"/>
        <end position="639"/>
    </location>
</feature>
<evidence type="ECO:0000256" key="2">
    <source>
        <dbReference type="ARBA" id="ARBA00022723"/>
    </source>
</evidence>
<dbReference type="PANTHER" id="PTHR46910:SF3">
    <property type="entry name" value="HALOTOLERANCE PROTEIN 9-RELATED"/>
    <property type="match status" value="1"/>
</dbReference>
<gene>
    <name evidence="7" type="ORF">CALVIDRAFT_534391</name>
</gene>
<organism evidence="7 8">
    <name type="scientific">Calocera viscosa (strain TUFC12733)</name>
    <dbReference type="NCBI Taxonomy" id="1330018"/>
    <lineage>
        <taxon>Eukaryota</taxon>
        <taxon>Fungi</taxon>
        <taxon>Dikarya</taxon>
        <taxon>Basidiomycota</taxon>
        <taxon>Agaricomycotina</taxon>
        <taxon>Dacrymycetes</taxon>
        <taxon>Dacrymycetales</taxon>
        <taxon>Dacrymycetaceae</taxon>
        <taxon>Calocera</taxon>
    </lineage>
</organism>